<evidence type="ECO:0000313" key="21">
    <source>
        <dbReference type="Proteomes" id="UP000244441"/>
    </source>
</evidence>
<evidence type="ECO:0000256" key="16">
    <source>
        <dbReference type="PROSITE-ProRule" id="PRU00209"/>
    </source>
</evidence>
<dbReference type="PROSITE" id="PS51483">
    <property type="entry name" value="B5"/>
    <property type="match status" value="1"/>
</dbReference>
<dbReference type="GO" id="GO:0004826">
    <property type="term" value="F:phenylalanine-tRNA ligase activity"/>
    <property type="evidence" value="ECO:0007669"/>
    <property type="project" value="UniProtKB-UniRule"/>
</dbReference>
<evidence type="ECO:0000256" key="11">
    <source>
        <dbReference type="ARBA" id="ARBA00022884"/>
    </source>
</evidence>
<dbReference type="SMART" id="SM00873">
    <property type="entry name" value="B3_4"/>
    <property type="match status" value="1"/>
</dbReference>
<evidence type="ECO:0000256" key="5">
    <source>
        <dbReference type="ARBA" id="ARBA00022555"/>
    </source>
</evidence>
<dbReference type="FunFam" id="3.30.70.380:FF:000001">
    <property type="entry name" value="Phenylalanine--tRNA ligase beta subunit"/>
    <property type="match status" value="1"/>
</dbReference>
<comment type="subunit">
    <text evidence="3 15">Tetramer of two alpha and two beta subunits.</text>
</comment>
<dbReference type="FunFam" id="3.30.930.10:FF:000022">
    <property type="entry name" value="Phenylalanine--tRNA ligase beta subunit"/>
    <property type="match status" value="1"/>
</dbReference>
<keyword evidence="9 15" id="KW-0067">ATP-binding</keyword>
<evidence type="ECO:0000256" key="1">
    <source>
        <dbReference type="ARBA" id="ARBA00004496"/>
    </source>
</evidence>
<dbReference type="InterPro" id="IPR041616">
    <property type="entry name" value="PheRS_beta_core"/>
</dbReference>
<dbReference type="FunFam" id="2.40.50.140:FF:000045">
    <property type="entry name" value="Phenylalanine--tRNA ligase beta subunit"/>
    <property type="match status" value="1"/>
</dbReference>
<dbReference type="Pfam" id="PF03484">
    <property type="entry name" value="B5"/>
    <property type="match status" value="1"/>
</dbReference>
<dbReference type="FunFam" id="3.50.40.10:FF:000001">
    <property type="entry name" value="Phenylalanine--tRNA ligase beta subunit"/>
    <property type="match status" value="1"/>
</dbReference>
<reference evidence="20 21" key="1">
    <citation type="submission" date="2018-01" db="EMBL/GenBank/DDBJ databases">
        <title>Genome sequence of a Cantenovulum-like bacteria.</title>
        <authorList>
            <person name="Tan W.R."/>
            <person name="Lau N.-S."/>
            <person name="Go F."/>
            <person name="Amirul A.-A.A."/>
        </authorList>
    </citation>
    <scope>NUCLEOTIDE SEQUENCE [LARGE SCALE GENOMIC DNA]</scope>
    <source>
        <strain evidence="20 21">CCB-QB4</strain>
    </source>
</reference>
<dbReference type="NCBIfam" id="TIGR00472">
    <property type="entry name" value="pheT_bact"/>
    <property type="match status" value="1"/>
</dbReference>
<evidence type="ECO:0000313" key="20">
    <source>
        <dbReference type="EMBL" id="AWB67464.1"/>
    </source>
</evidence>
<comment type="catalytic activity">
    <reaction evidence="14 15">
        <text>tRNA(Phe) + L-phenylalanine + ATP = L-phenylalanyl-tRNA(Phe) + AMP + diphosphate + H(+)</text>
        <dbReference type="Rhea" id="RHEA:19413"/>
        <dbReference type="Rhea" id="RHEA-COMP:9668"/>
        <dbReference type="Rhea" id="RHEA-COMP:9699"/>
        <dbReference type="ChEBI" id="CHEBI:15378"/>
        <dbReference type="ChEBI" id="CHEBI:30616"/>
        <dbReference type="ChEBI" id="CHEBI:33019"/>
        <dbReference type="ChEBI" id="CHEBI:58095"/>
        <dbReference type="ChEBI" id="CHEBI:78442"/>
        <dbReference type="ChEBI" id="CHEBI:78531"/>
        <dbReference type="ChEBI" id="CHEBI:456215"/>
        <dbReference type="EC" id="6.1.1.20"/>
    </reaction>
</comment>
<dbReference type="InterPro" id="IPR005146">
    <property type="entry name" value="B3/B4_tRNA-bd"/>
</dbReference>
<feature type="domain" description="TRNA-binding" evidence="17">
    <location>
        <begin position="39"/>
        <end position="148"/>
    </location>
</feature>
<dbReference type="InterPro" id="IPR033714">
    <property type="entry name" value="tRNA_bind_bactPheRS"/>
</dbReference>
<evidence type="ECO:0000256" key="6">
    <source>
        <dbReference type="ARBA" id="ARBA00022598"/>
    </source>
</evidence>
<accession>A0A2S0VTC7</accession>
<dbReference type="InterPro" id="IPR020825">
    <property type="entry name" value="Phe-tRNA_synthase-like_B3/B4"/>
</dbReference>
<dbReference type="OrthoDB" id="9805455at2"/>
<dbReference type="GO" id="GO:0005524">
    <property type="term" value="F:ATP binding"/>
    <property type="evidence" value="ECO:0007669"/>
    <property type="project" value="UniProtKB-UniRule"/>
</dbReference>
<evidence type="ECO:0000259" key="17">
    <source>
        <dbReference type="PROSITE" id="PS50886"/>
    </source>
</evidence>
<dbReference type="PANTHER" id="PTHR10947">
    <property type="entry name" value="PHENYLALANYL-TRNA SYNTHETASE BETA CHAIN AND LEUCINE-RICH REPEAT-CONTAINING PROTEIN 47"/>
    <property type="match status" value="1"/>
</dbReference>
<dbReference type="Pfam" id="PF03483">
    <property type="entry name" value="B3_4"/>
    <property type="match status" value="1"/>
</dbReference>
<dbReference type="CDD" id="cd00769">
    <property type="entry name" value="PheRS_beta_core"/>
    <property type="match status" value="1"/>
</dbReference>
<evidence type="ECO:0000256" key="13">
    <source>
        <dbReference type="ARBA" id="ARBA00023146"/>
    </source>
</evidence>
<dbReference type="PROSITE" id="PS51447">
    <property type="entry name" value="FDX_ACB"/>
    <property type="match status" value="1"/>
</dbReference>
<dbReference type="PROSITE" id="PS50886">
    <property type="entry name" value="TRBD"/>
    <property type="match status" value="1"/>
</dbReference>
<sequence>MKFSEAWLREWVNPAITSEELVEQITMSGLEVDDVADVAKPFSGVVVGEVVECGPHPDADKLQVTKINVGEDELLDIVCGAKNCRLGLKVAVAKVGAVLPGDFKIKKAKLRGVPSFGMLCSEAELGMADEAPGIMELPLDAELGSDIRQFLKLDDKAIEVDLTPNRSDCLGIRGLAREVGVLNRLDVTEPQINAVAPSIDAKVAVSLLDADSCPRYLGRVIKNVNVKAATPLWMVEKLRRSGIRSIDPVVDVTNYVLLELGQPMHAFDLSKIDGGIQVRKAQAGEKLTLLDGNEVTLKDNTLVIADDSKPLAMAGIFGGQDSGVTSETTDILLESAFFAPDAIKGIARQYGLHTDSSHRFERGVDYTLQAKAIERATQLLLDIVGGEAADVVEAVSEQNLPVAPVVTLRQARLNRVLGVELAVDEVTEILERLGLAVEAKDDAWQVTVPSYRFDISIEVDLIEEVARVYGYNNIPNVAPQAKLTMAKHKEAKISLDKLRRVLVTRGYQEAITYSFVDPKIQTALYPNQEFLTLPNPISADMSAMRLGTWPGLLSSVVYNQNRQQPRVRLFESGLKFVPNKEAENGVEQVPVIGGVITGTRSGEHWTLETTGVDFYDVKADVEALLALTSDLASFEFKAETHSALHPGQSAAIYRHGKRIGFVGAIHPQANKPIGLKGKAFLFEIELATLLDSRIPQATAVSKFPANRRDLAFIVKNEVKSGEVLELIKKVGGTDLVDLNLFDVYQGQGVDDGDKSLAVALTIQNVERTLEDKDITALVDAVVDSVQQQFDAKLRD</sequence>
<evidence type="ECO:0000256" key="15">
    <source>
        <dbReference type="HAMAP-Rule" id="MF_00283"/>
    </source>
</evidence>
<dbReference type="HAMAP" id="MF_00283">
    <property type="entry name" value="Phe_tRNA_synth_beta1"/>
    <property type="match status" value="1"/>
</dbReference>
<keyword evidence="5 16" id="KW-0820">tRNA-binding</keyword>
<feature type="binding site" evidence="15">
    <location>
        <position position="463"/>
    </location>
    <ligand>
        <name>Mg(2+)</name>
        <dbReference type="ChEBI" id="CHEBI:18420"/>
        <note>shared with alpha subunit</note>
    </ligand>
</feature>
<feature type="binding site" evidence="15">
    <location>
        <position position="464"/>
    </location>
    <ligand>
        <name>Mg(2+)</name>
        <dbReference type="ChEBI" id="CHEBI:18420"/>
        <note>shared with alpha subunit</note>
    </ligand>
</feature>
<dbReference type="RefSeq" id="WP_108603511.1">
    <property type="nucleotide sequence ID" value="NZ_CP026604.1"/>
</dbReference>
<feature type="domain" description="FDX-ACB" evidence="18">
    <location>
        <begin position="701"/>
        <end position="794"/>
    </location>
</feature>
<keyword evidence="21" id="KW-1185">Reference proteome</keyword>
<dbReference type="InterPro" id="IPR012340">
    <property type="entry name" value="NA-bd_OB-fold"/>
</dbReference>
<name>A0A2S0VTC7_9ALTE</name>
<dbReference type="Pfam" id="PF01588">
    <property type="entry name" value="tRNA_bind"/>
    <property type="match status" value="1"/>
</dbReference>
<evidence type="ECO:0000256" key="7">
    <source>
        <dbReference type="ARBA" id="ARBA00022723"/>
    </source>
</evidence>
<keyword evidence="10 15" id="KW-0460">Magnesium</keyword>
<organism evidence="20 21">
    <name type="scientific">Saccharobesus litoralis</name>
    <dbReference type="NCBI Taxonomy" id="2172099"/>
    <lineage>
        <taxon>Bacteria</taxon>
        <taxon>Pseudomonadati</taxon>
        <taxon>Pseudomonadota</taxon>
        <taxon>Gammaproteobacteria</taxon>
        <taxon>Alteromonadales</taxon>
        <taxon>Alteromonadaceae</taxon>
        <taxon>Saccharobesus</taxon>
    </lineage>
</organism>
<evidence type="ECO:0000259" key="19">
    <source>
        <dbReference type="PROSITE" id="PS51483"/>
    </source>
</evidence>
<dbReference type="Proteomes" id="UP000244441">
    <property type="component" value="Chromosome"/>
</dbReference>
<dbReference type="InterPro" id="IPR004532">
    <property type="entry name" value="Phe-tRNA-ligase_IIc_bsu_bact"/>
</dbReference>
<evidence type="ECO:0000256" key="4">
    <source>
        <dbReference type="ARBA" id="ARBA00022490"/>
    </source>
</evidence>
<dbReference type="KEGG" id="cate:C2869_13900"/>
<dbReference type="GO" id="GO:0009328">
    <property type="term" value="C:phenylalanine-tRNA ligase complex"/>
    <property type="evidence" value="ECO:0007669"/>
    <property type="project" value="TreeGrafter"/>
</dbReference>
<comment type="subcellular location">
    <subcellularLocation>
        <location evidence="1 15">Cytoplasm</location>
    </subcellularLocation>
</comment>
<dbReference type="FunFam" id="3.30.56.10:FF:000002">
    <property type="entry name" value="Phenylalanine--tRNA ligase beta subunit"/>
    <property type="match status" value="1"/>
</dbReference>
<evidence type="ECO:0000256" key="3">
    <source>
        <dbReference type="ARBA" id="ARBA00011209"/>
    </source>
</evidence>
<dbReference type="GO" id="GO:0000049">
    <property type="term" value="F:tRNA binding"/>
    <property type="evidence" value="ECO:0007669"/>
    <property type="project" value="UniProtKB-UniRule"/>
</dbReference>
<evidence type="ECO:0000256" key="8">
    <source>
        <dbReference type="ARBA" id="ARBA00022741"/>
    </source>
</evidence>
<feature type="binding site" evidence="15">
    <location>
        <position position="454"/>
    </location>
    <ligand>
        <name>Mg(2+)</name>
        <dbReference type="ChEBI" id="CHEBI:18420"/>
        <note>shared with alpha subunit</note>
    </ligand>
</feature>
<gene>
    <name evidence="15" type="primary">pheT</name>
    <name evidence="20" type="ORF">C2869_13900</name>
</gene>
<keyword evidence="8 15" id="KW-0547">Nucleotide-binding</keyword>
<dbReference type="EC" id="6.1.1.20" evidence="15"/>
<keyword evidence="11 16" id="KW-0694">RNA-binding</keyword>
<dbReference type="SMART" id="SM00896">
    <property type="entry name" value="FDX-ACB"/>
    <property type="match status" value="1"/>
</dbReference>
<evidence type="ECO:0000256" key="2">
    <source>
        <dbReference type="ARBA" id="ARBA00008653"/>
    </source>
</evidence>
<evidence type="ECO:0000256" key="10">
    <source>
        <dbReference type="ARBA" id="ARBA00022842"/>
    </source>
</evidence>
<dbReference type="Gene3D" id="2.40.50.140">
    <property type="entry name" value="Nucleic acid-binding proteins"/>
    <property type="match status" value="1"/>
</dbReference>
<dbReference type="InterPro" id="IPR045060">
    <property type="entry name" value="Phe-tRNA-ligase_IIc_bsu"/>
</dbReference>
<evidence type="ECO:0000256" key="12">
    <source>
        <dbReference type="ARBA" id="ARBA00022917"/>
    </source>
</evidence>
<evidence type="ECO:0000259" key="18">
    <source>
        <dbReference type="PROSITE" id="PS51447"/>
    </source>
</evidence>
<proteinExistence type="inferred from homology"/>
<evidence type="ECO:0000256" key="14">
    <source>
        <dbReference type="ARBA" id="ARBA00049255"/>
    </source>
</evidence>
<dbReference type="Gene3D" id="3.50.40.10">
    <property type="entry name" value="Phenylalanyl-trna Synthetase, Chain B, domain 3"/>
    <property type="match status" value="1"/>
</dbReference>
<dbReference type="SUPFAM" id="SSF54991">
    <property type="entry name" value="Anticodon-binding domain of PheRS"/>
    <property type="match status" value="1"/>
</dbReference>
<keyword evidence="12 15" id="KW-0648">Protein biosynthesis</keyword>
<dbReference type="SUPFAM" id="SSF50249">
    <property type="entry name" value="Nucleic acid-binding proteins"/>
    <property type="match status" value="1"/>
</dbReference>
<dbReference type="EMBL" id="CP026604">
    <property type="protein sequence ID" value="AWB67464.1"/>
    <property type="molecule type" value="Genomic_DNA"/>
</dbReference>
<protein>
    <recommendedName>
        <fullName evidence="15">Phenylalanine--tRNA ligase beta subunit</fullName>
        <ecNumber evidence="15">6.1.1.20</ecNumber>
    </recommendedName>
    <alternativeName>
        <fullName evidence="15">Phenylalanyl-tRNA synthetase beta subunit</fullName>
        <shortName evidence="15">PheRS</shortName>
    </alternativeName>
</protein>
<comment type="similarity">
    <text evidence="2 15">Belongs to the phenylalanyl-tRNA synthetase beta subunit family. Type 1 subfamily.</text>
</comment>
<dbReference type="NCBIfam" id="NF045760">
    <property type="entry name" value="YtpR"/>
    <property type="match status" value="1"/>
</dbReference>
<dbReference type="InterPro" id="IPR045864">
    <property type="entry name" value="aa-tRNA-synth_II/BPL/LPL"/>
</dbReference>
<dbReference type="Gene3D" id="3.30.56.10">
    <property type="match status" value="2"/>
</dbReference>
<dbReference type="Pfam" id="PF03147">
    <property type="entry name" value="FDX-ACB"/>
    <property type="match status" value="1"/>
</dbReference>
<feature type="binding site" evidence="15">
    <location>
        <position position="460"/>
    </location>
    <ligand>
        <name>Mg(2+)</name>
        <dbReference type="ChEBI" id="CHEBI:18420"/>
        <note>shared with alpha subunit</note>
    </ligand>
</feature>
<dbReference type="SUPFAM" id="SSF55681">
    <property type="entry name" value="Class II aaRS and biotin synthetases"/>
    <property type="match status" value="1"/>
</dbReference>
<dbReference type="InterPro" id="IPR002547">
    <property type="entry name" value="tRNA-bd_dom"/>
</dbReference>
<dbReference type="InterPro" id="IPR005147">
    <property type="entry name" value="tRNA_synthase_B5-dom"/>
</dbReference>
<keyword evidence="4 15" id="KW-0963">Cytoplasm</keyword>
<keyword evidence="13 15" id="KW-0030">Aminoacyl-tRNA synthetase</keyword>
<feature type="domain" description="B5" evidence="19">
    <location>
        <begin position="401"/>
        <end position="476"/>
    </location>
</feature>
<dbReference type="InterPro" id="IPR009061">
    <property type="entry name" value="DNA-bd_dom_put_sf"/>
</dbReference>
<evidence type="ECO:0000256" key="9">
    <source>
        <dbReference type="ARBA" id="ARBA00022840"/>
    </source>
</evidence>
<keyword evidence="6 15" id="KW-0436">Ligase</keyword>
<dbReference type="SUPFAM" id="SSF56037">
    <property type="entry name" value="PheT/TilS domain"/>
    <property type="match status" value="1"/>
</dbReference>
<dbReference type="SUPFAM" id="SSF46955">
    <property type="entry name" value="Putative DNA-binding domain"/>
    <property type="match status" value="1"/>
</dbReference>
<dbReference type="Gene3D" id="3.30.930.10">
    <property type="entry name" value="Bira Bifunctional Protein, Domain 2"/>
    <property type="match status" value="1"/>
</dbReference>
<dbReference type="Pfam" id="PF17759">
    <property type="entry name" value="tRNA_synthFbeta"/>
    <property type="match status" value="1"/>
</dbReference>
<dbReference type="GO" id="GO:0000287">
    <property type="term" value="F:magnesium ion binding"/>
    <property type="evidence" value="ECO:0007669"/>
    <property type="project" value="UniProtKB-UniRule"/>
</dbReference>
<dbReference type="PANTHER" id="PTHR10947:SF0">
    <property type="entry name" value="PHENYLALANINE--TRNA LIGASE BETA SUBUNIT"/>
    <property type="match status" value="1"/>
</dbReference>
<dbReference type="CDD" id="cd02796">
    <property type="entry name" value="tRNA_bind_bactPheRS"/>
    <property type="match status" value="1"/>
</dbReference>
<comment type="cofactor">
    <cofactor evidence="15">
        <name>Mg(2+)</name>
        <dbReference type="ChEBI" id="CHEBI:18420"/>
    </cofactor>
    <text evidence="15">Binds 2 magnesium ions per tetramer.</text>
</comment>
<dbReference type="InterPro" id="IPR036690">
    <property type="entry name" value="Fdx_antiC-bd_sf"/>
</dbReference>
<dbReference type="AlphaFoldDB" id="A0A2S0VTC7"/>
<dbReference type="GO" id="GO:0006432">
    <property type="term" value="P:phenylalanyl-tRNA aminoacylation"/>
    <property type="evidence" value="ECO:0007669"/>
    <property type="project" value="UniProtKB-UniRule"/>
</dbReference>
<dbReference type="InterPro" id="IPR005121">
    <property type="entry name" value="Fdx_antiC-bd"/>
</dbReference>
<dbReference type="Gene3D" id="3.30.70.380">
    <property type="entry name" value="Ferrodoxin-fold anticodon-binding domain"/>
    <property type="match status" value="1"/>
</dbReference>
<keyword evidence="7 15" id="KW-0479">Metal-binding</keyword>
<dbReference type="SMART" id="SM00874">
    <property type="entry name" value="B5"/>
    <property type="match status" value="1"/>
</dbReference>